<feature type="region of interest" description="Disordered" evidence="2">
    <location>
        <begin position="3708"/>
        <end position="3755"/>
    </location>
</feature>
<feature type="region of interest" description="Disordered" evidence="2">
    <location>
        <begin position="1062"/>
        <end position="1104"/>
    </location>
</feature>
<reference evidence="3" key="1">
    <citation type="submission" date="2019-03" db="EMBL/GenBank/DDBJ databases">
        <title>Improved annotation for the trematode Fasciola hepatica.</title>
        <authorList>
            <person name="Choi Y.-J."/>
            <person name="Martin J."/>
            <person name="Mitreva M."/>
        </authorList>
    </citation>
    <scope>NUCLEOTIDE SEQUENCE [LARGE SCALE GENOMIC DNA]</scope>
</reference>
<feature type="compositionally biased region" description="Basic and acidic residues" evidence="2">
    <location>
        <begin position="2901"/>
        <end position="2913"/>
    </location>
</feature>
<feature type="region of interest" description="Disordered" evidence="2">
    <location>
        <begin position="667"/>
        <end position="687"/>
    </location>
</feature>
<feature type="region of interest" description="Disordered" evidence="2">
    <location>
        <begin position="2163"/>
        <end position="2186"/>
    </location>
</feature>
<feature type="region of interest" description="Disordered" evidence="2">
    <location>
        <begin position="954"/>
        <end position="1046"/>
    </location>
</feature>
<feature type="region of interest" description="Disordered" evidence="2">
    <location>
        <begin position="3778"/>
        <end position="3843"/>
    </location>
</feature>
<name>A0A4E0RX31_FASHE</name>
<feature type="region of interest" description="Disordered" evidence="2">
    <location>
        <begin position="1389"/>
        <end position="1408"/>
    </location>
</feature>
<feature type="compositionally biased region" description="Basic and acidic residues" evidence="2">
    <location>
        <begin position="3322"/>
        <end position="3331"/>
    </location>
</feature>
<feature type="compositionally biased region" description="Polar residues" evidence="2">
    <location>
        <begin position="553"/>
        <end position="572"/>
    </location>
</feature>
<feature type="compositionally biased region" description="Polar residues" evidence="2">
    <location>
        <begin position="429"/>
        <end position="440"/>
    </location>
</feature>
<evidence type="ECO:0000313" key="4">
    <source>
        <dbReference type="Proteomes" id="UP000230066"/>
    </source>
</evidence>
<sequence length="4603" mass="509305">MTEMSDGCHEPERFATRQQKVNELVTTTENLTTQVSQRNLQCSPSGQLHMTSHDHIDALSSESFRSLFNLVRLPTEPMEEDTINQKQDPVCCHWRYTEHGWKRRRTFSYPTSSRPFRLFPLPQSVKRVCARCESNRTQASGVNFGDVSLAVTSRSNTLMSGLMDWVKVLLSRPSSQTLSFVEEQMSKSGQDPVNRVAPTELQRDSVLDTADKTKMHGSPFSWMPDMSSQMDVSFDFQVDCNEPTRSVLSSAADHSPAYRTVAEDSQHRFLGTETFYFTPRDQTQSIPWPSDSQMIQRKDGSDLSPRHLGTGWTPSTNSIFSLTGTTYHTPMGVSGSPDTPKGKREMEESEEERIKNHYSDTCIQSVINRSPGQTATSNQTTPGVLEANAGLQILLLSDQRQSKEYEQYNRIDSREQSQQISLRRTGSEMQIITSQSTSENTKTEVRRKGTPEDSRLQFKGIRWFRSQSEGFIQEQITTVDPLDIDSEISKCDPSITNRLNELLHQDKNHKTSSGDKSPIKMVNEDLQKSELSIQDDTCFEIAQYDERTESEGSRTQSTAISRPTEAQGQKTTYTDERTANLLNESFDNWAQQKPYTTVTASEYLTNSDSISAIQEMPRGEEYNGRHGSDFMETKGLDISTRDQSPNMGNQKVIEDCKTPISKVQIVQDSKENPEGFSDGPGPKEGTTTDLDDKFHSILTQSVTMHLGSPVPGSVSQDWTIGAYSEVRVSHEIDLSNIHPNKSSNITVDTETKLTQLTEEMSPNQRIGPFRWCEVKPRYHDLRPGKSQSFSPTGLDGAPKSEDHAQQNDTVQCEVVNIDQETTIAFIVDDRSPTNLALGVENQIPKNEEPFGTEEIARSALLGATSDQMKTIDCVLTAENSVLNDSLDQDQTKVERGKTCESRSVIQSNPATTELVKTSIPLETVCGFGSCEAQTTKPMYRASRELEMHQPVTLLREDEDSEIPVTEQMPKSTEVPELNRHDQQLLLEDTGRTSDATEADSLPFSGKSEKRMKSDSKDGDLLLPTQNETQAEISEPPLELTKSSRRSWRLSSSISQNLKNITMTEPHESHEEQTHTRTAVPERIYRGKSQTEMEEKTQDTPAARRRSITITDPHFSARDHLAESNCQRQILGQKVEPIVFTPVMKTVSGNLPAVTQEEGQPYQETSSTCPYLAKSYSTSSDVFSGQEQTDSSIRMTTSPECISHDFVSEMEDVTKSFIQDRLRTEISCTMIKADNRLVANDQSACYSEVDEPRIQTVIPSDENIKRQDRFSSPRSSDFDEIVEQVKEQFFMQNLELAVLFDTDHAESTAFWTTVPHPEPNTTEMVDPEAVQQPREQHFSTLSAEAPFRWLESASRHSVTFRCTPGTGASEVFTNTGLANALEDIKPRLSGHASNVETPRKDISSTEPRRECQIELRVTNTDGLENRPTPLQMDVRPEKIGDPKRCWTVDEDKTVVLSERPMQYKSLDGLRLNNRCDNAFRTPESTPTSNEPMCYFEQVSEHSEVEEKSTTPIPNRWSIPSLVVSNRKEAGAESTDYMRTANSLQPKLSGPQLDIHELVVTIKSSIEFRTQIPPPVNGRTSVTTNTTVYTRSPTPNTDNSQIIIPQMANRQGKTDSGPIRGAENAEVSQNLGRMVEEKTKDTDERREENAGASTKNVESVFTIKRDSFGRIHSDGALSFPNEISDPNEIQSPEPNCIVNMISPEAVMPCELNHDKIMITAELDEDHGRHGHLAWRESDISQLFERKDMSTGYDQRSLATDFSPPTYGSTRKFFHNEESLAISMLPQHGSMISQMSQTMSSSEKQTVFDVIEPLVRKKSADTVRLTKTTLQDAQEDSLDNKNQTFIPKINTENMIRLKQATIHLHSETSFHDRFTPEAVETREHIHAKAYSLGRTMATNTIDQLEYEIKVTPIVTTKQSMTMYASTFAKQPLEFPFGVGSLQLMDMIPNYKPSMESTASSYYTAQSSLTGLNRFGITSNDSDVLMPEIEYNEEAQKCLMPKLASVDEKMDEESNSQVNITKCETDDGLLQMFVPNSINSTEIKNRDRKSSQVEFASHIKTQIGRRISDVVEVKDLNFLKTSPSPELTITEGLPRETRNEIENVGESKGEANQLSKHLTDDKVNRTTESDIIPGQQTLTRPEKEIDTQITGPSEHTENRSLVITENRERRDGTEGETTRMIPPEWTDKPLETTEGFSQQLGLFTSHDTNELTEPSPSDFAALAGAYYRASLNKGFNTIDRCEEPRQTSGSPYVDVAERSEFKPQPEMSGSIETNRSARAQTNDKANDSTTASILDRAETVSPENPNLEVKVEQTQSNKQNTFVPGPTAAPLKTHYQSKIVYDGKNTSVMSMRLTNTARLGRSSSADRRRRQEWSSEVSIETPSRIGSSVSLPNLTETIGHQDISNVTTQCVYAAVPSRSCTMNIQAGLGHSSAGRPSSPFEWSLASTAFVPYSNATTSSESALPTSPTGHKLAQRSDTPNWRRPFGVKARHIVEVPANHNVGSFGYRKEQSNSNLPSPTGRTDHENSQSQSGSRSRISQVQITISQRVRRNRGLSKGGRTTELLALQGEPSSGLSPSTAPSDLRAVSPTEVSSNIERDPEQYTIAREITDQAIHKAIGRFCSSSPTMLSSANTEPERETDSSHDGEMVATVTADYDVHVSSSVDIRENARSPVTVTMGSAQENSLLVSPSTTALTNGSPEPCAQSPEDLNRPRSPGSLSIQADLHIITTPPPYGSSLFSTELSAHQEINLLTGNQVDTTWMSNVDVVGGSREAPCHVSTKFDIRVTARDLQTPSSLGELQNYDPRSQRLALPIASSPSSPQPVQSNTPEIPTALTRQTASGSPRVGDLGNYEDAIRIVEDQQCQLSSSIEVHTVTRTSLIVSSPALPRGHVTRSPTLSPIITTTDDQRPSDKAREGGESGLQQNIDAQMQKAPHLMIKTDAGDLSKAASFSPKQETGLSVDKSAAVDSPTSIPETNQPEDGPGAELFGSEEVNEEPAGQSEASKEDGVEEGQFSPSPEPTVDLPDIVSPMSGESLSYEHPAEEIQSPLAAYEQQLLVEQEPPLIEKRPNDVDEDKPAVIVDTTPALEIEEAGPALLPQDQMLVSEAQIVRIVSYATIKSEHVSLENESPEKTERADKPHIEMYTETFLETAEGKKIPLEASAQRIEIPSDGYVEQEDGTQTYKQEIITGPIEIGGRQIEIRQTIDVTRRSAEEPRALPKEEKGSEPVIDTAGVPSLVSAYVSDTDAVALRDVDIIETIDDTKTDRTISATSPTSIGQAQMSQPTTDIGQQEIKETPTASVEKIQPSEEAEKTQDKPVTPGPSLEVTKSETEKNVGEQEITIVPEPAEPVQSPDLEADTGIAASQRASSALSPTEETEVEVKASEQTKAEALDDRRGRTSSMKSETSVQIPGKSEISETQPPASATEIPAEVGEQVPQVVETAEKQGEKDIEIPEEQPIQMTPTTDEPAAQTAGELAAPEVSVSISEQEVMKQQDVVDKAEPLDRVQEEKIPPTSPLESEVATIQDQETPVIKIGEQTRVAISEAAEDPNLSKRSSQAEGKTVSPQPDNEVQAESLVGEIGQQERKESQENVENIASMDDNLSKRLASTEQMPDTLAGAETIPITETPGEGGRPITSDEEKEENTVVTKVDIDGEVEQPIQQYQETQSDRISDPARVGDDAISPEEEITVQPPIPQTLSETAMLEDTMVPVDVEPIPTDQPREQIVEPSQMETQPSSIRETDYQEQVGESKLASEAMEEKSITEFTEAEKTKITEQMPAEFEELQLPETKEQEAEENVGEVTEIRPELPDEQAVIAKQTEEPFSQPIKMTLPIEIREPPDNMQRTEGKSVITEVTTEIEINLRPGEPPEISVKTVTGAISEQAGRQYDMLSPDESVQQQMLASGGVTDINAETTTIVEGVAPSLIVGDRDEVREEPREVHKLDTIETEEGNQEQHQEGITVGATVETELEDGNIGTGLNPALVAEGKVDSTNRGMIAGLRDVDVCDPTSTEADERVAQTEALKLIETGQRTLTTPGLEVEPLEQQIEESPITDQPEEQKQLRLATSSESDINVIGFAIQKFQSTDDLLLISVSGRELLVKAAKDLLSDDEAELTDELRKKLEEIVELNEQINQMPEFDRVEELDAASTALSGVQSPKSDAFLAPDMLDQQGQSETEAGVKPIDSILDGVAPDSAVDQTEEQEQLRLTTSSESDINVIGFAIQKFQSTDDLLLISVSGRELLVKAAKDLLSDDEAELTDELRKKLEEIVELNEQINQMPEFDRVEELDAASTALSGVQSPKSDAFLAPDMLDQQGQSETEAGVKPIDSILDGVAPDSAVDQTEEQEQLRLTTSSESDINVIGFAIQKFQSTDDLLLISVSGRELLVKAAKDLLSDDEAELTDGLRKKLEEIVELNEQINQMPEQNVTLEPTVAERFDINMRPGGAVFEPSLASKRTYNICSPEASKMEWKPETVSEVDMRFSKNAETTSMFTVKADVKPIGEVPTTYGISRELSEPTTSLSERRIGPSRHSRGIRTREDSDSLDRHFNALMYGRARQTVESSECPKGESKYYQTYTARRMHRVEKVVNALDDLILETIQYIKQNLPPRE</sequence>
<proteinExistence type="predicted"/>
<feature type="compositionally biased region" description="Polar residues" evidence="2">
    <location>
        <begin position="2370"/>
        <end position="2384"/>
    </location>
</feature>
<feature type="coiled-coil region" evidence="1">
    <location>
        <begin position="4098"/>
        <end position="4129"/>
    </location>
</feature>
<feature type="compositionally biased region" description="Basic and acidic residues" evidence="2">
    <location>
        <begin position="3662"/>
        <end position="3674"/>
    </location>
</feature>
<feature type="region of interest" description="Disordered" evidence="2">
    <location>
        <begin position="325"/>
        <end position="349"/>
    </location>
</feature>
<feature type="region of interest" description="Disordered" evidence="2">
    <location>
        <begin position="3536"/>
        <end position="3567"/>
    </location>
</feature>
<feature type="compositionally biased region" description="Polar residues" evidence="2">
    <location>
        <begin position="2565"/>
        <end position="2576"/>
    </location>
</feature>
<feature type="compositionally biased region" description="Polar residues" evidence="2">
    <location>
        <begin position="3360"/>
        <end position="3369"/>
    </location>
</feature>
<feature type="compositionally biased region" description="Polar residues" evidence="2">
    <location>
        <begin position="3264"/>
        <end position="3284"/>
    </location>
</feature>
<evidence type="ECO:0000256" key="1">
    <source>
        <dbReference type="SAM" id="Coils"/>
    </source>
</evidence>
<feature type="coiled-coil region" evidence="1">
    <location>
        <begin position="4391"/>
        <end position="4418"/>
    </location>
</feature>
<feature type="region of interest" description="Disordered" evidence="2">
    <location>
        <begin position="3261"/>
        <end position="3523"/>
    </location>
</feature>
<feature type="compositionally biased region" description="Basic and acidic residues" evidence="2">
    <location>
        <begin position="3374"/>
        <end position="3392"/>
    </location>
</feature>
<feature type="region of interest" description="Disordered" evidence="2">
    <location>
        <begin position="281"/>
        <end position="300"/>
    </location>
</feature>
<feature type="region of interest" description="Disordered" evidence="2">
    <location>
        <begin position="429"/>
        <end position="451"/>
    </location>
</feature>
<feature type="region of interest" description="Disordered" evidence="2">
    <location>
        <begin position="4507"/>
        <end position="4534"/>
    </location>
</feature>
<feature type="coiled-coil region" evidence="1">
    <location>
        <begin position="4241"/>
        <end position="4272"/>
    </location>
</feature>
<feature type="compositionally biased region" description="Polar residues" evidence="2">
    <location>
        <begin position="3394"/>
        <end position="3404"/>
    </location>
</feature>
<feature type="compositionally biased region" description="Polar residues" evidence="2">
    <location>
        <begin position="1594"/>
        <end position="1609"/>
    </location>
</feature>
<protein>
    <submittedName>
        <fullName evidence="3">Uncharacterized protein</fullName>
    </submittedName>
</protein>
<feature type="region of interest" description="Disordered" evidence="2">
    <location>
        <begin position="2942"/>
        <end position="3037"/>
    </location>
</feature>
<feature type="region of interest" description="Disordered" evidence="2">
    <location>
        <begin position="2676"/>
        <end position="2713"/>
    </location>
</feature>
<feature type="region of interest" description="Disordered" evidence="2">
    <location>
        <begin position="2882"/>
        <end position="2918"/>
    </location>
</feature>
<feature type="compositionally biased region" description="Basic and acidic residues" evidence="2">
    <location>
        <begin position="2163"/>
        <end position="2173"/>
    </location>
</feature>
<feature type="compositionally biased region" description="Polar residues" evidence="2">
    <location>
        <begin position="2452"/>
        <end position="2464"/>
    </location>
</feature>
<feature type="region of interest" description="Disordered" evidence="2">
    <location>
        <begin position="1571"/>
        <end position="1652"/>
    </location>
</feature>
<feature type="compositionally biased region" description="Low complexity" evidence="2">
    <location>
        <begin position="2523"/>
        <end position="2538"/>
    </location>
</feature>
<feature type="region of interest" description="Disordered" evidence="2">
    <location>
        <begin position="545"/>
        <end position="573"/>
    </location>
</feature>
<feature type="region of interest" description="Disordered" evidence="2">
    <location>
        <begin position="2355"/>
        <end position="2384"/>
    </location>
</feature>
<feature type="compositionally biased region" description="Basic and acidic residues" evidence="2">
    <location>
        <begin position="3484"/>
        <end position="3506"/>
    </location>
</feature>
<feature type="compositionally biased region" description="Polar residues" evidence="2">
    <location>
        <begin position="2507"/>
        <end position="2516"/>
    </location>
</feature>
<gene>
    <name evidence="3" type="ORF">D915_009161</name>
</gene>
<organism evidence="3 4">
    <name type="scientific">Fasciola hepatica</name>
    <name type="common">Liver fluke</name>
    <dbReference type="NCBI Taxonomy" id="6192"/>
    <lineage>
        <taxon>Eukaryota</taxon>
        <taxon>Metazoa</taxon>
        <taxon>Spiralia</taxon>
        <taxon>Lophotrochozoa</taxon>
        <taxon>Platyhelminthes</taxon>
        <taxon>Trematoda</taxon>
        <taxon>Digenea</taxon>
        <taxon>Plagiorchiida</taxon>
        <taxon>Echinostomata</taxon>
        <taxon>Echinostomatoidea</taxon>
        <taxon>Fasciolidae</taxon>
        <taxon>Fasciola</taxon>
    </lineage>
</organism>
<keyword evidence="4" id="KW-1185">Reference proteome</keyword>
<feature type="region of interest" description="Disordered" evidence="2">
    <location>
        <begin position="780"/>
        <end position="805"/>
    </location>
</feature>
<evidence type="ECO:0000256" key="2">
    <source>
        <dbReference type="SAM" id="MobiDB-lite"/>
    </source>
</evidence>
<feature type="compositionally biased region" description="Polar residues" evidence="2">
    <location>
        <begin position="2676"/>
        <end position="2694"/>
    </location>
</feature>
<feature type="compositionally biased region" description="Polar residues" evidence="2">
    <location>
        <begin position="3547"/>
        <end position="3564"/>
    </location>
</feature>
<feature type="compositionally biased region" description="Basic and acidic residues" evidence="2">
    <location>
        <begin position="2630"/>
        <end position="2640"/>
    </location>
</feature>
<feature type="region of interest" description="Disordered" evidence="2">
    <location>
        <begin position="2621"/>
        <end position="2640"/>
    </location>
</feature>
<dbReference type="Proteomes" id="UP000230066">
    <property type="component" value="Unassembled WGS sequence"/>
</dbReference>
<feature type="compositionally biased region" description="Basic and acidic residues" evidence="2">
    <location>
        <begin position="1006"/>
        <end position="1019"/>
    </location>
</feature>
<evidence type="ECO:0000313" key="3">
    <source>
        <dbReference type="EMBL" id="THD20070.1"/>
    </source>
</evidence>
<feature type="region of interest" description="Disordered" evidence="2">
    <location>
        <begin position="2498"/>
        <end position="2591"/>
    </location>
</feature>
<dbReference type="EMBL" id="JXXN02005196">
    <property type="protein sequence ID" value="THD20070.1"/>
    <property type="molecule type" value="Genomic_DNA"/>
</dbReference>
<feature type="compositionally biased region" description="Basic and acidic residues" evidence="2">
    <location>
        <begin position="1396"/>
        <end position="1408"/>
    </location>
</feature>
<feature type="region of interest" description="Disordered" evidence="2">
    <location>
        <begin position="3606"/>
        <end position="3691"/>
    </location>
</feature>
<feature type="compositionally biased region" description="Basic and acidic residues" evidence="2">
    <location>
        <begin position="3829"/>
        <end position="3842"/>
    </location>
</feature>
<feature type="compositionally biased region" description="Polar residues" evidence="2">
    <location>
        <begin position="2889"/>
        <end position="2900"/>
    </location>
</feature>
<keyword evidence="1" id="KW-0175">Coiled coil</keyword>
<comment type="caution">
    <text evidence="3">The sequence shown here is derived from an EMBL/GenBank/DDBJ whole genome shotgun (WGS) entry which is preliminary data.</text>
</comment>
<accession>A0A4E0RX31</accession>
<feature type="compositionally biased region" description="Low complexity" evidence="2">
    <location>
        <begin position="1577"/>
        <end position="1593"/>
    </location>
</feature>
<feature type="region of interest" description="Disordered" evidence="2">
    <location>
        <begin position="2256"/>
        <end position="2286"/>
    </location>
</feature>
<feature type="compositionally biased region" description="Basic and acidic residues" evidence="2">
    <location>
        <begin position="1632"/>
        <end position="1647"/>
    </location>
</feature>
<feature type="compositionally biased region" description="Polar residues" evidence="2">
    <location>
        <begin position="281"/>
        <end position="295"/>
    </location>
</feature>
<feature type="compositionally biased region" description="Basic and acidic residues" evidence="2">
    <location>
        <begin position="2360"/>
        <end position="2369"/>
    </location>
</feature>
<feature type="compositionally biased region" description="Basic and acidic residues" evidence="2">
    <location>
        <begin position="1082"/>
        <end position="1097"/>
    </location>
</feature>
<feature type="compositionally biased region" description="Basic and acidic residues" evidence="2">
    <location>
        <begin position="1064"/>
        <end position="1074"/>
    </location>
</feature>
<feature type="compositionally biased region" description="Basic and acidic residues" evidence="2">
    <location>
        <begin position="3437"/>
        <end position="3447"/>
    </location>
</feature>
<feature type="compositionally biased region" description="Polar residues" evidence="2">
    <location>
        <begin position="2964"/>
        <end position="2974"/>
    </location>
</feature>
<feature type="compositionally biased region" description="Basic and acidic residues" evidence="2">
    <location>
        <begin position="3300"/>
        <end position="3310"/>
    </location>
</feature>
<feature type="compositionally biased region" description="Basic and acidic residues" evidence="2">
    <location>
        <begin position="340"/>
        <end position="349"/>
    </location>
</feature>
<feature type="compositionally biased region" description="Polar residues" evidence="2">
    <location>
        <begin position="2266"/>
        <end position="2286"/>
    </location>
</feature>
<feature type="compositionally biased region" description="Basic and acidic residues" evidence="2">
    <location>
        <begin position="441"/>
        <end position="451"/>
    </location>
</feature>
<feature type="region of interest" description="Disordered" evidence="2">
    <location>
        <begin position="2452"/>
        <end position="2477"/>
    </location>
</feature>